<reference evidence="2" key="2">
    <citation type="submission" date="2023-05" db="EMBL/GenBank/DDBJ databases">
        <authorList>
            <consortium name="Lawrence Berkeley National Laboratory"/>
            <person name="Steindorff A."/>
            <person name="Hensen N."/>
            <person name="Bonometti L."/>
            <person name="Westerberg I."/>
            <person name="Brannstrom I.O."/>
            <person name="Guillou S."/>
            <person name="Cros-Aarteil S."/>
            <person name="Calhoun S."/>
            <person name="Haridas S."/>
            <person name="Kuo A."/>
            <person name="Mondo S."/>
            <person name="Pangilinan J."/>
            <person name="Riley R."/>
            <person name="Labutti K."/>
            <person name="Andreopoulos B."/>
            <person name="Lipzen A."/>
            <person name="Chen C."/>
            <person name="Yanf M."/>
            <person name="Daum C."/>
            <person name="Ng V."/>
            <person name="Clum A."/>
            <person name="Ohm R."/>
            <person name="Martin F."/>
            <person name="Silar P."/>
            <person name="Natvig D."/>
            <person name="Lalanne C."/>
            <person name="Gautier V."/>
            <person name="Ament-Velasquez S.L."/>
            <person name="Kruys A."/>
            <person name="Hutchinson M.I."/>
            <person name="Powell A.J."/>
            <person name="Barry K."/>
            <person name="Miller A.N."/>
            <person name="Grigoriev I.V."/>
            <person name="Debuchy R."/>
            <person name="Gladieux P."/>
            <person name="Thoren M.H."/>
            <person name="Johannesson H."/>
        </authorList>
    </citation>
    <scope>NUCLEOTIDE SEQUENCE</scope>
    <source>
        <strain evidence="2">PSN293</strain>
    </source>
</reference>
<evidence type="ECO:0000256" key="1">
    <source>
        <dbReference type="SAM" id="SignalP"/>
    </source>
</evidence>
<evidence type="ECO:0000313" key="2">
    <source>
        <dbReference type="EMBL" id="KAK4217519.1"/>
    </source>
</evidence>
<name>A0AAN6YDV4_9PEZI</name>
<sequence length="190" mass="20737">MKQTTMLSASLGLALAGLVNAAEFIDVVGKGTVAVLNGTDIDKLTLADRIGCLNANGALTLDDCAVFTIYEPEEYDGLLRLMTTEAGNCTFQDETQPTNVDSIYGKGDHAWSCDGEHPQADIYDGVYTLNGLKMPFVCNGDINCFYDVKKAPKNKTDAIPVWQFRWGSQQRGITPGHLQVAWLWQPVKST</sequence>
<comment type="caution">
    <text evidence="2">The sequence shown here is derived from an EMBL/GenBank/DDBJ whole genome shotgun (WGS) entry which is preliminary data.</text>
</comment>
<gene>
    <name evidence="2" type="ORF">QBC37DRAFT_470677</name>
</gene>
<dbReference type="Proteomes" id="UP001301769">
    <property type="component" value="Unassembled WGS sequence"/>
</dbReference>
<evidence type="ECO:0000313" key="3">
    <source>
        <dbReference type="Proteomes" id="UP001301769"/>
    </source>
</evidence>
<keyword evidence="1" id="KW-0732">Signal</keyword>
<dbReference type="EMBL" id="MU858059">
    <property type="protein sequence ID" value="KAK4217519.1"/>
    <property type="molecule type" value="Genomic_DNA"/>
</dbReference>
<feature type="signal peptide" evidence="1">
    <location>
        <begin position="1"/>
        <end position="21"/>
    </location>
</feature>
<organism evidence="2 3">
    <name type="scientific">Rhypophila decipiens</name>
    <dbReference type="NCBI Taxonomy" id="261697"/>
    <lineage>
        <taxon>Eukaryota</taxon>
        <taxon>Fungi</taxon>
        <taxon>Dikarya</taxon>
        <taxon>Ascomycota</taxon>
        <taxon>Pezizomycotina</taxon>
        <taxon>Sordariomycetes</taxon>
        <taxon>Sordariomycetidae</taxon>
        <taxon>Sordariales</taxon>
        <taxon>Naviculisporaceae</taxon>
        <taxon>Rhypophila</taxon>
    </lineage>
</organism>
<keyword evidence="3" id="KW-1185">Reference proteome</keyword>
<reference evidence="2" key="1">
    <citation type="journal article" date="2023" name="Mol. Phylogenet. Evol.">
        <title>Genome-scale phylogeny and comparative genomics of the fungal order Sordariales.</title>
        <authorList>
            <person name="Hensen N."/>
            <person name="Bonometti L."/>
            <person name="Westerberg I."/>
            <person name="Brannstrom I.O."/>
            <person name="Guillou S."/>
            <person name="Cros-Aarteil S."/>
            <person name="Calhoun S."/>
            <person name="Haridas S."/>
            <person name="Kuo A."/>
            <person name="Mondo S."/>
            <person name="Pangilinan J."/>
            <person name="Riley R."/>
            <person name="LaButti K."/>
            <person name="Andreopoulos B."/>
            <person name="Lipzen A."/>
            <person name="Chen C."/>
            <person name="Yan M."/>
            <person name="Daum C."/>
            <person name="Ng V."/>
            <person name="Clum A."/>
            <person name="Steindorff A."/>
            <person name="Ohm R.A."/>
            <person name="Martin F."/>
            <person name="Silar P."/>
            <person name="Natvig D.O."/>
            <person name="Lalanne C."/>
            <person name="Gautier V."/>
            <person name="Ament-Velasquez S.L."/>
            <person name="Kruys A."/>
            <person name="Hutchinson M.I."/>
            <person name="Powell A.J."/>
            <person name="Barry K."/>
            <person name="Miller A.N."/>
            <person name="Grigoriev I.V."/>
            <person name="Debuchy R."/>
            <person name="Gladieux P."/>
            <person name="Hiltunen Thoren M."/>
            <person name="Johannesson H."/>
        </authorList>
    </citation>
    <scope>NUCLEOTIDE SEQUENCE</scope>
    <source>
        <strain evidence="2">PSN293</strain>
    </source>
</reference>
<proteinExistence type="predicted"/>
<protein>
    <submittedName>
        <fullName evidence="2">Uncharacterized protein</fullName>
    </submittedName>
</protein>
<dbReference type="AlphaFoldDB" id="A0AAN6YDV4"/>
<feature type="chain" id="PRO_5042836239" evidence="1">
    <location>
        <begin position="22"/>
        <end position="190"/>
    </location>
</feature>
<accession>A0AAN6YDV4</accession>